<evidence type="ECO:0000259" key="4">
    <source>
        <dbReference type="PROSITE" id="PS01124"/>
    </source>
</evidence>
<gene>
    <name evidence="5" type="ORF">H0H10_15060</name>
</gene>
<dbReference type="PANTHER" id="PTHR43130">
    <property type="entry name" value="ARAC-FAMILY TRANSCRIPTIONAL REGULATOR"/>
    <property type="match status" value="1"/>
</dbReference>
<dbReference type="SUPFAM" id="SSF52317">
    <property type="entry name" value="Class I glutamine amidotransferase-like"/>
    <property type="match status" value="1"/>
</dbReference>
<dbReference type="PROSITE" id="PS01124">
    <property type="entry name" value="HTH_ARAC_FAMILY_2"/>
    <property type="match status" value="1"/>
</dbReference>
<dbReference type="AlphaFoldDB" id="A0A926L2Z6"/>
<dbReference type="GO" id="GO:0043565">
    <property type="term" value="F:sequence-specific DNA binding"/>
    <property type="evidence" value="ECO:0007669"/>
    <property type="project" value="InterPro"/>
</dbReference>
<dbReference type="GO" id="GO:0003700">
    <property type="term" value="F:DNA-binding transcription factor activity"/>
    <property type="evidence" value="ECO:0007669"/>
    <property type="project" value="InterPro"/>
</dbReference>
<keyword evidence="3" id="KW-0804">Transcription</keyword>
<dbReference type="InterPro" id="IPR002818">
    <property type="entry name" value="DJ-1/PfpI"/>
</dbReference>
<keyword evidence="1" id="KW-0805">Transcription regulation</keyword>
<reference evidence="5" key="1">
    <citation type="submission" date="2020-09" db="EMBL/GenBank/DDBJ databases">
        <title>Streptomyces grisecoloratus sp. nov., isolated from cotton soil.</title>
        <authorList>
            <person name="Xing L."/>
        </authorList>
    </citation>
    <scope>NUCLEOTIDE SEQUENCE</scope>
    <source>
        <strain evidence="5">TRM S81-3</strain>
    </source>
</reference>
<dbReference type="CDD" id="cd03137">
    <property type="entry name" value="GATase1_AraC_1"/>
    <property type="match status" value="1"/>
</dbReference>
<proteinExistence type="predicted"/>
<keyword evidence="2" id="KW-0238">DNA-binding</keyword>
<comment type="caution">
    <text evidence="5">The sequence shown here is derived from an EMBL/GenBank/DDBJ whole genome shotgun (WGS) entry which is preliminary data.</text>
</comment>
<dbReference type="PANTHER" id="PTHR43130:SF3">
    <property type="entry name" value="HTH-TYPE TRANSCRIPTIONAL REGULATOR RV1931C"/>
    <property type="match status" value="1"/>
</dbReference>
<evidence type="ECO:0000256" key="1">
    <source>
        <dbReference type="ARBA" id="ARBA00023015"/>
    </source>
</evidence>
<dbReference type="InterPro" id="IPR009057">
    <property type="entry name" value="Homeodomain-like_sf"/>
</dbReference>
<dbReference type="EMBL" id="JACVQF010000187">
    <property type="protein sequence ID" value="MBD0420449.1"/>
    <property type="molecule type" value="Genomic_DNA"/>
</dbReference>
<sequence>MQVVGVLALDGVSAFDLTIPCQVFALAVQDGGAPAYEVRVCADQALPTTAGPAQPFRISSSYRWEDVLDAATVIVPGIPHDRVPDPRAVRLLRQAAAGGARIASICTGAFALGHAGLLEGRRATTHWQFAGLLAELFPGTRVDPSVLYVDEGQVLTSAGIAAGLDLCLHMVRRDHGAAVAADVARLLVMPPQRTGGQAQFIEYRAPEGDSADLGDTLQWMRGKLNEPLSLADIAAHAMMSRRSLSRHFRAQTGTTPLRWLLAQRVQRARELLETTALPLTKVADETGFGSVEALRHHFTRQVGTTPSAYRDTFRFSGDGSHSVTA</sequence>
<organism evidence="5 6">
    <name type="scientific">Streptomyces griseicoloratus</name>
    <dbReference type="NCBI Taxonomy" id="2752516"/>
    <lineage>
        <taxon>Bacteria</taxon>
        <taxon>Bacillati</taxon>
        <taxon>Actinomycetota</taxon>
        <taxon>Actinomycetes</taxon>
        <taxon>Kitasatosporales</taxon>
        <taxon>Streptomycetaceae</taxon>
        <taxon>Streptomyces</taxon>
    </lineage>
</organism>
<evidence type="ECO:0000313" key="5">
    <source>
        <dbReference type="EMBL" id="MBD0420449.1"/>
    </source>
</evidence>
<dbReference type="RefSeq" id="WP_188181431.1">
    <property type="nucleotide sequence ID" value="NZ_JACVQF010000187.1"/>
</dbReference>
<protein>
    <submittedName>
        <fullName evidence="5">Helix-turn-helix domain-containing protein</fullName>
    </submittedName>
</protein>
<evidence type="ECO:0000256" key="3">
    <source>
        <dbReference type="ARBA" id="ARBA00023163"/>
    </source>
</evidence>
<dbReference type="InterPro" id="IPR018060">
    <property type="entry name" value="HTH_AraC"/>
</dbReference>
<dbReference type="InterPro" id="IPR029062">
    <property type="entry name" value="Class_I_gatase-like"/>
</dbReference>
<dbReference type="PROSITE" id="PS00041">
    <property type="entry name" value="HTH_ARAC_FAMILY_1"/>
    <property type="match status" value="1"/>
</dbReference>
<dbReference type="Gene3D" id="1.10.10.60">
    <property type="entry name" value="Homeodomain-like"/>
    <property type="match status" value="1"/>
</dbReference>
<reference evidence="5" key="2">
    <citation type="submission" date="2020-09" db="EMBL/GenBank/DDBJ databases">
        <authorList>
            <person name="Luo X."/>
        </authorList>
    </citation>
    <scope>NUCLEOTIDE SEQUENCE</scope>
    <source>
        <strain evidence="5">TRM S81-3</strain>
    </source>
</reference>
<evidence type="ECO:0000256" key="2">
    <source>
        <dbReference type="ARBA" id="ARBA00023125"/>
    </source>
</evidence>
<dbReference type="Pfam" id="PF12833">
    <property type="entry name" value="HTH_18"/>
    <property type="match status" value="1"/>
</dbReference>
<dbReference type="SMART" id="SM00342">
    <property type="entry name" value="HTH_ARAC"/>
    <property type="match status" value="1"/>
</dbReference>
<feature type="domain" description="HTH araC/xylS-type" evidence="4">
    <location>
        <begin position="214"/>
        <end position="312"/>
    </location>
</feature>
<evidence type="ECO:0000313" key="6">
    <source>
        <dbReference type="Proteomes" id="UP000621210"/>
    </source>
</evidence>
<dbReference type="InterPro" id="IPR052158">
    <property type="entry name" value="INH-QAR"/>
</dbReference>
<dbReference type="SUPFAM" id="SSF46689">
    <property type="entry name" value="Homeodomain-like"/>
    <property type="match status" value="2"/>
</dbReference>
<name>A0A926L2Z6_9ACTN</name>
<dbReference type="InterPro" id="IPR018062">
    <property type="entry name" value="HTH_AraC-typ_CS"/>
</dbReference>
<accession>A0A926L2Z6</accession>
<dbReference type="Pfam" id="PF01965">
    <property type="entry name" value="DJ-1_PfpI"/>
    <property type="match status" value="1"/>
</dbReference>
<keyword evidence="6" id="KW-1185">Reference proteome</keyword>
<dbReference type="Proteomes" id="UP000621210">
    <property type="component" value="Unassembled WGS sequence"/>
</dbReference>
<dbReference type="Gene3D" id="3.40.50.880">
    <property type="match status" value="1"/>
</dbReference>